<feature type="non-terminal residue" evidence="1">
    <location>
        <position position="136"/>
    </location>
</feature>
<organism evidence="1">
    <name type="scientific">marine metagenome</name>
    <dbReference type="NCBI Taxonomy" id="408172"/>
    <lineage>
        <taxon>unclassified sequences</taxon>
        <taxon>metagenomes</taxon>
        <taxon>ecological metagenomes</taxon>
    </lineage>
</organism>
<reference evidence="1" key="1">
    <citation type="submission" date="2018-05" db="EMBL/GenBank/DDBJ databases">
        <authorList>
            <person name="Lanie J.A."/>
            <person name="Ng W.-L."/>
            <person name="Kazmierczak K.M."/>
            <person name="Andrzejewski T.M."/>
            <person name="Davidsen T.M."/>
            <person name="Wayne K.J."/>
            <person name="Tettelin H."/>
            <person name="Glass J.I."/>
            <person name="Rusch D."/>
            <person name="Podicherti R."/>
            <person name="Tsui H.-C.T."/>
            <person name="Winkler M.E."/>
        </authorList>
    </citation>
    <scope>NUCLEOTIDE SEQUENCE</scope>
</reference>
<proteinExistence type="predicted"/>
<sequence length="136" mass="16205">MSQVRSLSAPLFGFFMPLSRYTKRHRKTFGKDKEEWDGDFRKPPKPDSYWTKIKGQCRWCGLMIIKEDDSINQRKSWHKECATDYMLIYHSREQRAHVRKRDKGVCNHCGSFSRKWDVDHINPLVEQKGVKAKDLD</sequence>
<accession>A0A382N533</accession>
<protein>
    <submittedName>
        <fullName evidence="1">Uncharacterized protein</fullName>
    </submittedName>
</protein>
<evidence type="ECO:0000313" key="1">
    <source>
        <dbReference type="EMBL" id="SVC56253.1"/>
    </source>
</evidence>
<name>A0A382N533_9ZZZZ</name>
<dbReference type="EMBL" id="UINC01098042">
    <property type="protein sequence ID" value="SVC56253.1"/>
    <property type="molecule type" value="Genomic_DNA"/>
</dbReference>
<gene>
    <name evidence="1" type="ORF">METZ01_LOCUS309107</name>
</gene>
<dbReference type="AlphaFoldDB" id="A0A382N533"/>